<dbReference type="Gene3D" id="1.10.533.10">
    <property type="entry name" value="Death Domain, Fas"/>
    <property type="match status" value="1"/>
</dbReference>
<dbReference type="InterPro" id="IPR011029">
    <property type="entry name" value="DEATH-like_dom_sf"/>
</dbReference>
<dbReference type="EMBL" id="JAINUG010000202">
    <property type="protein sequence ID" value="KAJ8388034.1"/>
    <property type="molecule type" value="Genomic_DNA"/>
</dbReference>
<reference evidence="1" key="1">
    <citation type="journal article" date="2023" name="Science">
        <title>Genome structures resolve the early diversification of teleost fishes.</title>
        <authorList>
            <person name="Parey E."/>
            <person name="Louis A."/>
            <person name="Montfort J."/>
            <person name="Bouchez O."/>
            <person name="Roques C."/>
            <person name="Iampietro C."/>
            <person name="Lluch J."/>
            <person name="Castinel A."/>
            <person name="Donnadieu C."/>
            <person name="Desvignes T."/>
            <person name="Floi Bucao C."/>
            <person name="Jouanno E."/>
            <person name="Wen M."/>
            <person name="Mejri S."/>
            <person name="Dirks R."/>
            <person name="Jansen H."/>
            <person name="Henkel C."/>
            <person name="Chen W.J."/>
            <person name="Zahm M."/>
            <person name="Cabau C."/>
            <person name="Klopp C."/>
            <person name="Thompson A.W."/>
            <person name="Robinson-Rechavi M."/>
            <person name="Braasch I."/>
            <person name="Lecointre G."/>
            <person name="Bobe J."/>
            <person name="Postlethwait J.H."/>
            <person name="Berthelot C."/>
            <person name="Roest Crollius H."/>
            <person name="Guiguen Y."/>
        </authorList>
    </citation>
    <scope>NUCLEOTIDE SEQUENCE</scope>
    <source>
        <strain evidence="1">NC1722</strain>
    </source>
</reference>
<proteinExistence type="predicted"/>
<organism evidence="1 2">
    <name type="scientific">Aldrovandia affinis</name>
    <dbReference type="NCBI Taxonomy" id="143900"/>
    <lineage>
        <taxon>Eukaryota</taxon>
        <taxon>Metazoa</taxon>
        <taxon>Chordata</taxon>
        <taxon>Craniata</taxon>
        <taxon>Vertebrata</taxon>
        <taxon>Euteleostomi</taxon>
        <taxon>Actinopterygii</taxon>
        <taxon>Neopterygii</taxon>
        <taxon>Teleostei</taxon>
        <taxon>Notacanthiformes</taxon>
        <taxon>Halosauridae</taxon>
        <taxon>Aldrovandia</taxon>
    </lineage>
</organism>
<protein>
    <submittedName>
        <fullName evidence="1">Uncharacterized protein</fullName>
    </submittedName>
</protein>
<dbReference type="AlphaFoldDB" id="A0AAD7W9P6"/>
<evidence type="ECO:0000313" key="2">
    <source>
        <dbReference type="Proteomes" id="UP001221898"/>
    </source>
</evidence>
<evidence type="ECO:0000313" key="1">
    <source>
        <dbReference type="EMBL" id="KAJ8388034.1"/>
    </source>
</evidence>
<gene>
    <name evidence="1" type="ORF">AAFF_G00148250</name>
</gene>
<name>A0AAD7W9P6_9TELE</name>
<accession>A0AAD7W9P6</accession>
<keyword evidence="2" id="KW-1185">Reference proteome</keyword>
<dbReference type="Proteomes" id="UP001221898">
    <property type="component" value="Unassembled WGS sequence"/>
</dbReference>
<comment type="caution">
    <text evidence="1">The sequence shown here is derived from an EMBL/GenBank/DDBJ whole genome shotgun (WGS) entry which is preliminary data.</text>
</comment>
<sequence length="111" mass="12759">MYEAIAVKETSPKKMRCLIHNVIFPGSTEVKDEFCRILEEKESYLMRELRGLKYNQVSLQESAQSGETPGARKLDQVQNKVKLNVKEKVEWTLQGHAKLEEEGNKTSLNSF</sequence>